<sequence>AQNTSSLEIMKLLLITLLVTLAVFVTNVTAQDVRVSFDDRLAKQICHSDRDCPDMCSCVESICRCYK</sequence>
<reference evidence="2" key="1">
    <citation type="submission" date="2020-08" db="EMBL/GenBank/DDBJ databases">
        <title>Spodoptera exigua strain:BAW_Kor-Di-RS1 Genome sequencing and assembly.</title>
        <authorList>
            <person name="Kim J."/>
            <person name="Nam H.Y."/>
            <person name="Kwon M."/>
            <person name="Choi J.H."/>
            <person name="Cho S.R."/>
            <person name="Kim G.-H."/>
        </authorList>
    </citation>
    <scope>NUCLEOTIDE SEQUENCE</scope>
    <source>
        <strain evidence="2">BAW_Kor-Di-RS1</strain>
        <tissue evidence="2">Whole-body</tissue>
    </source>
</reference>
<evidence type="ECO:0000313" key="3">
    <source>
        <dbReference type="Proteomes" id="UP000648187"/>
    </source>
</evidence>
<gene>
    <name evidence="2" type="ORF">HW555_006644</name>
</gene>
<evidence type="ECO:0000256" key="1">
    <source>
        <dbReference type="SAM" id="SignalP"/>
    </source>
</evidence>
<keyword evidence="3" id="KW-1185">Reference proteome</keyword>
<feature type="non-terminal residue" evidence="2">
    <location>
        <position position="67"/>
    </location>
</feature>
<protein>
    <submittedName>
        <fullName evidence="2">Uncharacterized protein</fullName>
    </submittedName>
</protein>
<accession>A0A835GI88</accession>
<dbReference type="Proteomes" id="UP000648187">
    <property type="component" value="Unassembled WGS sequence"/>
</dbReference>
<feature type="signal peptide" evidence="1">
    <location>
        <begin position="1"/>
        <end position="30"/>
    </location>
</feature>
<name>A0A835GI88_SPOEX</name>
<comment type="caution">
    <text evidence="2">The sequence shown here is derived from an EMBL/GenBank/DDBJ whole genome shotgun (WGS) entry which is preliminary data.</text>
</comment>
<organism evidence="2 3">
    <name type="scientific">Spodoptera exigua</name>
    <name type="common">Beet armyworm</name>
    <name type="synonym">Noctua fulgens</name>
    <dbReference type="NCBI Taxonomy" id="7107"/>
    <lineage>
        <taxon>Eukaryota</taxon>
        <taxon>Metazoa</taxon>
        <taxon>Ecdysozoa</taxon>
        <taxon>Arthropoda</taxon>
        <taxon>Hexapoda</taxon>
        <taxon>Insecta</taxon>
        <taxon>Pterygota</taxon>
        <taxon>Neoptera</taxon>
        <taxon>Endopterygota</taxon>
        <taxon>Lepidoptera</taxon>
        <taxon>Glossata</taxon>
        <taxon>Ditrysia</taxon>
        <taxon>Noctuoidea</taxon>
        <taxon>Noctuidae</taxon>
        <taxon>Amphipyrinae</taxon>
        <taxon>Spodoptera</taxon>
    </lineage>
</organism>
<keyword evidence="1" id="KW-0732">Signal</keyword>
<feature type="chain" id="PRO_5032398633" evidence="1">
    <location>
        <begin position="31"/>
        <end position="67"/>
    </location>
</feature>
<dbReference type="AlphaFoldDB" id="A0A835GI88"/>
<evidence type="ECO:0000313" key="2">
    <source>
        <dbReference type="EMBL" id="KAF9415817.1"/>
    </source>
</evidence>
<dbReference type="EMBL" id="JACKWZ010000101">
    <property type="protein sequence ID" value="KAF9415817.1"/>
    <property type="molecule type" value="Genomic_DNA"/>
</dbReference>
<proteinExistence type="predicted"/>